<reference evidence="2 3" key="1">
    <citation type="journal article" date="2018" name="Nat. Genet.">
        <title>The Rosa genome provides new insights in the design of modern roses.</title>
        <authorList>
            <person name="Bendahmane M."/>
        </authorList>
    </citation>
    <scope>NUCLEOTIDE SEQUENCE [LARGE SCALE GENOMIC DNA]</scope>
    <source>
        <strain evidence="3">cv. Old Blush</strain>
    </source>
</reference>
<accession>A0A2P6QWL3</accession>
<evidence type="ECO:0000313" key="2">
    <source>
        <dbReference type="EMBL" id="PRQ38575.1"/>
    </source>
</evidence>
<feature type="domain" description="Thiolase N-terminal" evidence="1">
    <location>
        <begin position="1"/>
        <end position="35"/>
    </location>
</feature>
<dbReference type="EMBL" id="PDCK01000042">
    <property type="protein sequence ID" value="PRQ38575.1"/>
    <property type="molecule type" value="Genomic_DNA"/>
</dbReference>
<dbReference type="Gene3D" id="3.40.47.10">
    <property type="match status" value="1"/>
</dbReference>
<keyword evidence="3" id="KW-1185">Reference proteome</keyword>
<dbReference type="SUPFAM" id="SSF53901">
    <property type="entry name" value="Thiolase-like"/>
    <property type="match status" value="1"/>
</dbReference>
<keyword evidence="2" id="KW-0012">Acyltransferase</keyword>
<dbReference type="AlphaFoldDB" id="A0A2P6QWL3"/>
<dbReference type="STRING" id="74649.A0A2P6QWL3"/>
<gene>
    <name evidence="2" type="ORF">RchiOBHm_Chr4g0415491</name>
</gene>
<name>A0A2P6QWL3_ROSCH</name>
<evidence type="ECO:0000259" key="1">
    <source>
        <dbReference type="Pfam" id="PF00108"/>
    </source>
</evidence>
<dbReference type="Proteomes" id="UP000238479">
    <property type="component" value="Chromosome 4"/>
</dbReference>
<keyword evidence="2" id="KW-0808">Transferase</keyword>
<sequence length="72" mass="7765">MGVTLENVAYHFGVSRQEQDQVAVDSHRKAAADIYVDIFLRCGRDVSLISLEDVTGEGFDICHAAGSAQHGS</sequence>
<dbReference type="InterPro" id="IPR016039">
    <property type="entry name" value="Thiolase-like"/>
</dbReference>
<dbReference type="GO" id="GO:0003988">
    <property type="term" value="F:acetyl-CoA C-acyltransferase activity"/>
    <property type="evidence" value="ECO:0007669"/>
    <property type="project" value="UniProtKB-EC"/>
</dbReference>
<dbReference type="Gramene" id="PRQ38575">
    <property type="protein sequence ID" value="PRQ38575"/>
    <property type="gene ID" value="RchiOBHm_Chr4g0415491"/>
</dbReference>
<dbReference type="InterPro" id="IPR020616">
    <property type="entry name" value="Thiolase_N"/>
</dbReference>
<organism evidence="2 3">
    <name type="scientific">Rosa chinensis</name>
    <name type="common">China rose</name>
    <dbReference type="NCBI Taxonomy" id="74649"/>
    <lineage>
        <taxon>Eukaryota</taxon>
        <taxon>Viridiplantae</taxon>
        <taxon>Streptophyta</taxon>
        <taxon>Embryophyta</taxon>
        <taxon>Tracheophyta</taxon>
        <taxon>Spermatophyta</taxon>
        <taxon>Magnoliopsida</taxon>
        <taxon>eudicotyledons</taxon>
        <taxon>Gunneridae</taxon>
        <taxon>Pentapetalae</taxon>
        <taxon>rosids</taxon>
        <taxon>fabids</taxon>
        <taxon>Rosales</taxon>
        <taxon>Rosaceae</taxon>
        <taxon>Rosoideae</taxon>
        <taxon>Rosoideae incertae sedis</taxon>
        <taxon>Rosa</taxon>
    </lineage>
</organism>
<comment type="caution">
    <text evidence="2">The sequence shown here is derived from an EMBL/GenBank/DDBJ whole genome shotgun (WGS) entry which is preliminary data.</text>
</comment>
<evidence type="ECO:0000313" key="3">
    <source>
        <dbReference type="Proteomes" id="UP000238479"/>
    </source>
</evidence>
<dbReference type="Pfam" id="PF00108">
    <property type="entry name" value="Thiolase_N"/>
    <property type="match status" value="1"/>
</dbReference>
<dbReference type="EC" id="2.3.1.16" evidence="2"/>
<protein>
    <submittedName>
        <fullName evidence="2">Putative acetyl-CoA C-acyltransferase</fullName>
        <ecNumber evidence="2">2.3.1.16</ecNumber>
    </submittedName>
</protein>
<proteinExistence type="predicted"/>